<feature type="compositionally biased region" description="Basic and acidic residues" evidence="1">
    <location>
        <begin position="94"/>
        <end position="114"/>
    </location>
</feature>
<proteinExistence type="predicted"/>
<reference evidence="2 3" key="1">
    <citation type="submission" date="2023-07" db="EMBL/GenBank/DDBJ databases">
        <title>Sequencing the genomes of 1000 actinobacteria strains.</title>
        <authorList>
            <person name="Klenk H.-P."/>
        </authorList>
    </citation>
    <scope>NUCLEOTIDE SEQUENCE [LARGE SCALE GENOMIC DNA]</scope>
    <source>
        <strain evidence="2 3">DSM 44388</strain>
    </source>
</reference>
<sequence length="136" mass="15542">MNRRLIRKQAAAEGDLATVAEMDELDAYEAATYQADDPNTKAHAYIRALERQLEESKACTDALYAKNERLEQEMQEALRSGMERQVATTEAIRREANEDARRYQGAAARRETRRAPGVPGRGDPVGEGYRRLDWWR</sequence>
<dbReference type="RefSeq" id="WP_307247481.1">
    <property type="nucleotide sequence ID" value="NZ_JAUSQZ010000001.1"/>
</dbReference>
<feature type="region of interest" description="Disordered" evidence="1">
    <location>
        <begin position="94"/>
        <end position="126"/>
    </location>
</feature>
<keyword evidence="3" id="KW-1185">Reference proteome</keyword>
<evidence type="ECO:0000313" key="2">
    <source>
        <dbReference type="EMBL" id="MDP9829362.1"/>
    </source>
</evidence>
<comment type="caution">
    <text evidence="2">The sequence shown here is derived from an EMBL/GenBank/DDBJ whole genome shotgun (WGS) entry which is preliminary data.</text>
</comment>
<dbReference type="Proteomes" id="UP001235712">
    <property type="component" value="Unassembled WGS sequence"/>
</dbReference>
<dbReference type="EMBL" id="JAUSQZ010000001">
    <property type="protein sequence ID" value="MDP9829362.1"/>
    <property type="molecule type" value="Genomic_DNA"/>
</dbReference>
<evidence type="ECO:0000313" key="3">
    <source>
        <dbReference type="Proteomes" id="UP001235712"/>
    </source>
</evidence>
<gene>
    <name evidence="2" type="ORF">J2S57_005111</name>
</gene>
<protein>
    <submittedName>
        <fullName evidence="2">Nucleic acid-binding Zn-ribbon protein</fullName>
    </submittedName>
</protein>
<accession>A0ABT9P9I4</accession>
<organism evidence="2 3">
    <name type="scientific">Kineosporia succinea</name>
    <dbReference type="NCBI Taxonomy" id="84632"/>
    <lineage>
        <taxon>Bacteria</taxon>
        <taxon>Bacillati</taxon>
        <taxon>Actinomycetota</taxon>
        <taxon>Actinomycetes</taxon>
        <taxon>Kineosporiales</taxon>
        <taxon>Kineosporiaceae</taxon>
        <taxon>Kineosporia</taxon>
    </lineage>
</organism>
<name>A0ABT9P9I4_9ACTN</name>
<evidence type="ECO:0000256" key="1">
    <source>
        <dbReference type="SAM" id="MobiDB-lite"/>
    </source>
</evidence>